<dbReference type="PANTHER" id="PTHR11817">
    <property type="entry name" value="PYRUVATE KINASE"/>
    <property type="match status" value="1"/>
</dbReference>
<dbReference type="Gene3D" id="3.40.1380.20">
    <property type="entry name" value="Pyruvate kinase, C-terminal domain"/>
    <property type="match status" value="1"/>
</dbReference>
<dbReference type="Gene3D" id="2.40.33.10">
    <property type="entry name" value="PK beta-barrel domain-like"/>
    <property type="match status" value="1"/>
</dbReference>
<dbReference type="Gene3D" id="3.20.20.60">
    <property type="entry name" value="Phosphoenolpyruvate-binding domains"/>
    <property type="match status" value="1"/>
</dbReference>
<dbReference type="FunFam" id="2.40.33.10:FF:000001">
    <property type="entry name" value="Pyruvate kinase"/>
    <property type="match status" value="1"/>
</dbReference>
<gene>
    <name evidence="22" type="ORF">SAMN04488558_101281</name>
</gene>
<evidence type="ECO:0000256" key="8">
    <source>
        <dbReference type="ARBA" id="ARBA00022679"/>
    </source>
</evidence>
<keyword evidence="11 18" id="KW-0418">Kinase</keyword>
<evidence type="ECO:0000256" key="17">
    <source>
        <dbReference type="NCBIfam" id="TIGR01064"/>
    </source>
</evidence>
<keyword evidence="13 18" id="KW-0460">Magnesium</keyword>
<dbReference type="UniPathway" id="UPA00109">
    <property type="reaction ID" value="UER00188"/>
</dbReference>
<dbReference type="NCBIfam" id="NF004978">
    <property type="entry name" value="PRK06354.1"/>
    <property type="match status" value="1"/>
</dbReference>
<evidence type="ECO:0000256" key="4">
    <source>
        <dbReference type="ARBA" id="ARBA00006237"/>
    </source>
</evidence>
<dbReference type="GO" id="GO:0006950">
    <property type="term" value="P:response to stress"/>
    <property type="evidence" value="ECO:0007669"/>
    <property type="project" value="UniProtKB-ARBA"/>
</dbReference>
<dbReference type="Pfam" id="PF02887">
    <property type="entry name" value="PK_C"/>
    <property type="match status" value="1"/>
</dbReference>
<dbReference type="NCBIfam" id="TIGR01064">
    <property type="entry name" value="pyruv_kin"/>
    <property type="match status" value="1"/>
</dbReference>
<name>A0A1H8ZM60_9LACT</name>
<feature type="domain" description="Pyruvate kinase barrel" evidence="19">
    <location>
        <begin position="4"/>
        <end position="327"/>
    </location>
</feature>
<sequence length="587" mass="63079">MKTKKTKIVCTLGPATDSVEIIEALIQNGMNVARFNFSHGSHEEQKARFDKLKQARENTGKNIGILLDTKGPEIRTHLMATDKVELIKGKTVKISMTEVAGTADIFSVTYSQLINDVKVGGHILLDDGLIDLLITDIDHATGMITCEILNTGTLKSRKGVNVPNVSLNLPGITEKDADDIRFGLGEGIDFIAASFVRSAKDVLEIRELLEQEGKPGIKIISKIENQEGVDNLEEILLVSDGIMVARGDLGVEIPTEDVPVLQKQIIHQCNLMGKPVITATQMLDSMQVNPRPTRAEAGDVANAIYDGTDAVMLSGETASGAYPIEAVKTMASICLRTEEALIGQDALVLKTYDKRDMTEAIGQSVGHTVKNLDIQTIVAATSSGHTAQMISKFRPKSHILAATFDLSTCRQLTLSWGVHAFKVEKVHSTDDLFNVATNLALDQGFAEEGDLIMITAGVPIGESGTTNLMKIQQIGVLLGQGEGVGRENAIAKATVAYTSEEANEKMQEGNILVTRQTNMDYMPAIKLASAIVTEEGGMTSHAAILGLELGIPVVVNAKGVLASIKENEIITVDGRRGRVYRGSTAVI</sequence>
<evidence type="ECO:0000256" key="16">
    <source>
        <dbReference type="ARBA" id="ARBA00023317"/>
    </source>
</evidence>
<evidence type="ECO:0000256" key="9">
    <source>
        <dbReference type="ARBA" id="ARBA00022723"/>
    </source>
</evidence>
<dbReference type="InterPro" id="IPR011037">
    <property type="entry name" value="Pyrv_Knase-like_insert_dom_sf"/>
</dbReference>
<evidence type="ECO:0000256" key="13">
    <source>
        <dbReference type="ARBA" id="ARBA00022842"/>
    </source>
</evidence>
<dbReference type="OrthoDB" id="9812123at2"/>
<dbReference type="InterPro" id="IPR036918">
    <property type="entry name" value="Pyrv_Knase_C_sf"/>
</dbReference>
<dbReference type="EC" id="2.7.1.40" evidence="6 17"/>
<evidence type="ECO:0000259" key="21">
    <source>
        <dbReference type="Pfam" id="PF02887"/>
    </source>
</evidence>
<evidence type="ECO:0000256" key="6">
    <source>
        <dbReference type="ARBA" id="ARBA00012142"/>
    </source>
</evidence>
<dbReference type="Gene3D" id="3.50.30.10">
    <property type="entry name" value="Phosphohistidine domain"/>
    <property type="match status" value="1"/>
</dbReference>
<dbReference type="GO" id="GO:0005524">
    <property type="term" value="F:ATP binding"/>
    <property type="evidence" value="ECO:0007669"/>
    <property type="project" value="UniProtKB-KW"/>
</dbReference>
<evidence type="ECO:0000256" key="5">
    <source>
        <dbReference type="ARBA" id="ARBA00008663"/>
    </source>
</evidence>
<comment type="similarity">
    <text evidence="4">In the C-terminal section; belongs to the PEP-utilizing enzyme family.</text>
</comment>
<dbReference type="InterPro" id="IPR015795">
    <property type="entry name" value="Pyrv_Knase_C"/>
</dbReference>
<dbReference type="InterPro" id="IPR040442">
    <property type="entry name" value="Pyrv_kinase-like_dom_sf"/>
</dbReference>
<evidence type="ECO:0000313" key="23">
    <source>
        <dbReference type="Proteomes" id="UP000198833"/>
    </source>
</evidence>
<comment type="pathway">
    <text evidence="3 18">Carbohydrate degradation; glycolysis; pyruvate from D-glyceraldehyde 3-phosphate: step 5/5.</text>
</comment>
<dbReference type="SUPFAM" id="SSF52009">
    <property type="entry name" value="Phosphohistidine domain"/>
    <property type="match status" value="1"/>
</dbReference>
<feature type="domain" description="PEP-utilising enzyme mobile" evidence="20">
    <location>
        <begin position="507"/>
        <end position="577"/>
    </location>
</feature>
<accession>A0A1H8ZM60</accession>
<dbReference type="InterPro" id="IPR015813">
    <property type="entry name" value="Pyrv/PenolPyrv_kinase-like_dom"/>
</dbReference>
<dbReference type="GO" id="GO:0030955">
    <property type="term" value="F:potassium ion binding"/>
    <property type="evidence" value="ECO:0007669"/>
    <property type="project" value="UniProtKB-UniRule"/>
</dbReference>
<dbReference type="Pfam" id="PF00391">
    <property type="entry name" value="PEP-utilizers"/>
    <property type="match status" value="1"/>
</dbReference>
<evidence type="ECO:0000259" key="19">
    <source>
        <dbReference type="Pfam" id="PF00224"/>
    </source>
</evidence>
<dbReference type="PROSITE" id="PS00110">
    <property type="entry name" value="PYRUVATE_KINASE"/>
    <property type="match status" value="1"/>
</dbReference>
<feature type="domain" description="Pyruvate kinase C-terminal" evidence="21">
    <location>
        <begin position="359"/>
        <end position="471"/>
    </location>
</feature>
<dbReference type="STRING" id="89093.SAMN04488558_101281"/>
<evidence type="ECO:0000313" key="22">
    <source>
        <dbReference type="EMBL" id="SEP65576.1"/>
    </source>
</evidence>
<keyword evidence="12" id="KW-0067">ATP-binding</keyword>
<keyword evidence="16 22" id="KW-0670">Pyruvate</keyword>
<evidence type="ECO:0000256" key="10">
    <source>
        <dbReference type="ARBA" id="ARBA00022741"/>
    </source>
</evidence>
<dbReference type="GO" id="GO:0016301">
    <property type="term" value="F:kinase activity"/>
    <property type="evidence" value="ECO:0007669"/>
    <property type="project" value="UniProtKB-KW"/>
</dbReference>
<keyword evidence="14" id="KW-0630">Potassium</keyword>
<dbReference type="SUPFAM" id="SSF51621">
    <property type="entry name" value="Phosphoenolpyruvate/pyruvate domain"/>
    <property type="match status" value="1"/>
</dbReference>
<evidence type="ECO:0000256" key="7">
    <source>
        <dbReference type="ARBA" id="ARBA00018587"/>
    </source>
</evidence>
<evidence type="ECO:0000256" key="14">
    <source>
        <dbReference type="ARBA" id="ARBA00022958"/>
    </source>
</evidence>
<reference evidence="22 23" key="1">
    <citation type="submission" date="2016-10" db="EMBL/GenBank/DDBJ databases">
        <authorList>
            <person name="de Groot N.N."/>
        </authorList>
    </citation>
    <scope>NUCLEOTIDE SEQUENCE [LARGE SCALE GENOMIC DNA]</scope>
    <source>
        <strain evidence="22 23">DSM 15695</strain>
    </source>
</reference>
<keyword evidence="10" id="KW-0547">Nucleotide-binding</keyword>
<dbReference type="InterPro" id="IPR015806">
    <property type="entry name" value="Pyrv_Knase_insert_dom_sf"/>
</dbReference>
<dbReference type="InterPro" id="IPR001697">
    <property type="entry name" value="Pyr_Knase"/>
</dbReference>
<keyword evidence="23" id="KW-1185">Reference proteome</keyword>
<evidence type="ECO:0000256" key="18">
    <source>
        <dbReference type="RuleBase" id="RU000504"/>
    </source>
</evidence>
<evidence type="ECO:0000256" key="3">
    <source>
        <dbReference type="ARBA" id="ARBA00004997"/>
    </source>
</evidence>
<dbReference type="SUPFAM" id="SSF50800">
    <property type="entry name" value="PK beta-barrel domain-like"/>
    <property type="match status" value="1"/>
</dbReference>
<dbReference type="Proteomes" id="UP000198833">
    <property type="component" value="Unassembled WGS sequence"/>
</dbReference>
<organism evidence="22 23">
    <name type="scientific">Ignavigranum ruoffiae</name>
    <dbReference type="NCBI Taxonomy" id="89093"/>
    <lineage>
        <taxon>Bacteria</taxon>
        <taxon>Bacillati</taxon>
        <taxon>Bacillota</taxon>
        <taxon>Bacilli</taxon>
        <taxon>Lactobacillales</taxon>
        <taxon>Aerococcaceae</taxon>
        <taxon>Ignavigranum</taxon>
    </lineage>
</organism>
<protein>
    <recommendedName>
        <fullName evidence="7 17">Pyruvate kinase</fullName>
        <ecNumber evidence="6 17">2.7.1.40</ecNumber>
    </recommendedName>
</protein>
<dbReference type="AlphaFoldDB" id="A0A1H8ZM60"/>
<dbReference type="FunFam" id="3.20.20.60:FF:000001">
    <property type="entry name" value="Pyruvate kinase"/>
    <property type="match status" value="1"/>
</dbReference>
<evidence type="ECO:0000256" key="1">
    <source>
        <dbReference type="ARBA" id="ARBA00001946"/>
    </source>
</evidence>
<dbReference type="SUPFAM" id="SSF52935">
    <property type="entry name" value="PK C-terminal domain-like"/>
    <property type="match status" value="1"/>
</dbReference>
<dbReference type="GO" id="GO:0000287">
    <property type="term" value="F:magnesium ion binding"/>
    <property type="evidence" value="ECO:0007669"/>
    <property type="project" value="UniProtKB-UniRule"/>
</dbReference>
<dbReference type="InterPro" id="IPR036637">
    <property type="entry name" value="Phosphohistidine_dom_sf"/>
</dbReference>
<dbReference type="GO" id="GO:0004743">
    <property type="term" value="F:pyruvate kinase activity"/>
    <property type="evidence" value="ECO:0007669"/>
    <property type="project" value="UniProtKB-UniRule"/>
</dbReference>
<comment type="cofactor">
    <cofactor evidence="1">
        <name>Mg(2+)</name>
        <dbReference type="ChEBI" id="CHEBI:18420"/>
    </cofactor>
</comment>
<dbReference type="InterPro" id="IPR008279">
    <property type="entry name" value="PEP-util_enz_mobile_dom"/>
</dbReference>
<dbReference type="RefSeq" id="WP_092570019.1">
    <property type="nucleotide sequence ID" value="NZ_CALUDV010000002.1"/>
</dbReference>
<dbReference type="InterPro" id="IPR015793">
    <property type="entry name" value="Pyrv_Knase_brl"/>
</dbReference>
<evidence type="ECO:0000256" key="2">
    <source>
        <dbReference type="ARBA" id="ARBA00001958"/>
    </source>
</evidence>
<proteinExistence type="inferred from homology"/>
<comment type="cofactor">
    <cofactor evidence="2">
        <name>K(+)</name>
        <dbReference type="ChEBI" id="CHEBI:29103"/>
    </cofactor>
</comment>
<dbReference type="NCBIfam" id="NF004491">
    <property type="entry name" value="PRK05826.1"/>
    <property type="match status" value="1"/>
</dbReference>
<evidence type="ECO:0000256" key="12">
    <source>
        <dbReference type="ARBA" id="ARBA00022840"/>
    </source>
</evidence>
<evidence type="ECO:0000259" key="20">
    <source>
        <dbReference type="Pfam" id="PF00391"/>
    </source>
</evidence>
<dbReference type="PRINTS" id="PR01050">
    <property type="entry name" value="PYRUVTKNASE"/>
</dbReference>
<keyword evidence="15 18" id="KW-0324">Glycolysis</keyword>
<keyword evidence="8 18" id="KW-0808">Transferase</keyword>
<dbReference type="EMBL" id="FOEN01000001">
    <property type="protein sequence ID" value="SEP65576.1"/>
    <property type="molecule type" value="Genomic_DNA"/>
</dbReference>
<evidence type="ECO:0000256" key="15">
    <source>
        <dbReference type="ARBA" id="ARBA00023152"/>
    </source>
</evidence>
<evidence type="ECO:0000256" key="11">
    <source>
        <dbReference type="ARBA" id="ARBA00022777"/>
    </source>
</evidence>
<comment type="catalytic activity">
    <reaction evidence="18">
        <text>pyruvate + ATP = phosphoenolpyruvate + ADP + H(+)</text>
        <dbReference type="Rhea" id="RHEA:18157"/>
        <dbReference type="ChEBI" id="CHEBI:15361"/>
        <dbReference type="ChEBI" id="CHEBI:15378"/>
        <dbReference type="ChEBI" id="CHEBI:30616"/>
        <dbReference type="ChEBI" id="CHEBI:58702"/>
        <dbReference type="ChEBI" id="CHEBI:456216"/>
        <dbReference type="EC" id="2.7.1.40"/>
    </reaction>
</comment>
<dbReference type="InterPro" id="IPR018209">
    <property type="entry name" value="Pyrv_Knase_AS"/>
</dbReference>
<dbReference type="Pfam" id="PF00224">
    <property type="entry name" value="PK"/>
    <property type="match status" value="1"/>
</dbReference>
<keyword evidence="9" id="KW-0479">Metal-binding</keyword>
<comment type="similarity">
    <text evidence="5 18">Belongs to the pyruvate kinase family.</text>
</comment>